<evidence type="ECO:0000256" key="1">
    <source>
        <dbReference type="SAM" id="Phobius"/>
    </source>
</evidence>
<dbReference type="PROSITE" id="PS51257">
    <property type="entry name" value="PROKAR_LIPOPROTEIN"/>
    <property type="match status" value="1"/>
</dbReference>
<reference evidence="4" key="1">
    <citation type="submission" date="2016-10" db="EMBL/GenBank/DDBJ databases">
        <authorList>
            <person name="Varghese N."/>
            <person name="Submissions S."/>
        </authorList>
    </citation>
    <scope>NUCLEOTIDE SEQUENCE [LARGE SCALE GENOMIC DNA]</scope>
    <source>
        <strain evidence="4">DSM 17044</strain>
    </source>
</reference>
<keyword evidence="3" id="KW-0378">Hydrolase</keyword>
<dbReference type="Proteomes" id="UP000182719">
    <property type="component" value="Unassembled WGS sequence"/>
</dbReference>
<dbReference type="AlphaFoldDB" id="A0A1H7L8F5"/>
<feature type="transmembrane region" description="Helical" evidence="1">
    <location>
        <begin position="186"/>
        <end position="204"/>
    </location>
</feature>
<keyword evidence="1" id="KW-0812">Transmembrane</keyword>
<evidence type="ECO:0000313" key="4">
    <source>
        <dbReference type="Proteomes" id="UP000182719"/>
    </source>
</evidence>
<protein>
    <submittedName>
        <fullName evidence="3">Restriction endonuclease fold toxin 5</fullName>
    </submittedName>
</protein>
<feature type="domain" description="Tox-REase-5" evidence="2">
    <location>
        <begin position="344"/>
        <end position="428"/>
    </location>
</feature>
<gene>
    <name evidence="3" type="ORF">SAMN05444354_103151</name>
</gene>
<feature type="transmembrane region" description="Helical" evidence="1">
    <location>
        <begin position="160"/>
        <end position="179"/>
    </location>
</feature>
<dbReference type="GO" id="GO:0004519">
    <property type="term" value="F:endonuclease activity"/>
    <property type="evidence" value="ECO:0007669"/>
    <property type="project" value="UniProtKB-KW"/>
</dbReference>
<dbReference type="InterPro" id="IPR028904">
    <property type="entry name" value="Tox-REase-5_dom"/>
</dbReference>
<organism evidence="3 4">
    <name type="scientific">Stigmatella aurantiaca</name>
    <dbReference type="NCBI Taxonomy" id="41"/>
    <lineage>
        <taxon>Bacteria</taxon>
        <taxon>Pseudomonadati</taxon>
        <taxon>Myxococcota</taxon>
        <taxon>Myxococcia</taxon>
        <taxon>Myxococcales</taxon>
        <taxon>Cystobacterineae</taxon>
        <taxon>Archangiaceae</taxon>
        <taxon>Stigmatella</taxon>
    </lineage>
</organism>
<evidence type="ECO:0000313" key="3">
    <source>
        <dbReference type="EMBL" id="SEK95100.1"/>
    </source>
</evidence>
<dbReference type="Pfam" id="PF15648">
    <property type="entry name" value="Tox-REase-5"/>
    <property type="match status" value="1"/>
</dbReference>
<proteinExistence type="predicted"/>
<keyword evidence="3" id="KW-0255">Endonuclease</keyword>
<keyword evidence="1" id="KW-1133">Transmembrane helix</keyword>
<sequence length="454" mass="48276">MASRKVLMSARWISWGLLLVVASACGSSRWVRLETGEGPAREYAAPSWNKSVKIHEDEFEEALGALVLEMPLAIRSMQARWLVRTSHSAHEGDMAWHVLLRRSHGGVCAAAGPSQDCLSPLEDVGRWGDRDRLMVALGLSLRPLKRSIAEAVKETLTPQLFYAAAVTGLVTWVALAAAPEPMFTKAAAVVAAVMMAYLGVDAFLEVLKASVELKRATDVATTVEDLERAGQRFGQTLGTQGARVFILAVTVAVSRGTGGTATWLAARMPLLPRFPEAAALAAAQVGLRLSAVEQVGAVAVVEGQLALTLAPTAVAMAVTGSGGASSGGPGTWVQVNESMSASARKYQAQVTGAPEGSAYRVKGGGEQADFDGYRDGVLLEAKGPGYAKFIDEDLDPVGFFKGADKVVEQARRQWVAAEGGPIRWLVAEEKFAAALRKLFRFNDIGIEIIHVPQV</sequence>
<accession>A0A1H7L8F5</accession>
<keyword evidence="4" id="KW-1185">Reference proteome</keyword>
<name>A0A1H7L8F5_STIAU</name>
<dbReference type="EMBL" id="FOAP01000003">
    <property type="protein sequence ID" value="SEK95100.1"/>
    <property type="molecule type" value="Genomic_DNA"/>
</dbReference>
<evidence type="ECO:0000259" key="2">
    <source>
        <dbReference type="Pfam" id="PF15648"/>
    </source>
</evidence>
<keyword evidence="1" id="KW-0472">Membrane</keyword>
<keyword evidence="3" id="KW-0540">Nuclease</keyword>